<dbReference type="Proteomes" id="UP001341297">
    <property type="component" value="Unassembled WGS sequence"/>
</dbReference>
<reference evidence="1 2" key="1">
    <citation type="submission" date="2023-03" db="EMBL/GenBank/DDBJ databases">
        <title>Agriculturally important microbes genome sequencing.</title>
        <authorList>
            <person name="Dunlap C."/>
        </authorList>
    </citation>
    <scope>NUCLEOTIDE SEQUENCE [LARGE SCALE GENOMIC DNA]</scope>
    <source>
        <strain evidence="1 2">CBP-3203</strain>
    </source>
</reference>
<gene>
    <name evidence="1" type="ORF">P8828_20620</name>
</gene>
<protein>
    <submittedName>
        <fullName evidence="1">Uncharacterized protein</fullName>
    </submittedName>
</protein>
<sequence length="56" mass="6813">MYKDYVTEIFQKQYDGFRNLQRENLTDEEKLKEYSIRANTVWNLAQQLGLPLENKE</sequence>
<accession>A0ABU6HAX4</accession>
<evidence type="ECO:0000313" key="1">
    <source>
        <dbReference type="EMBL" id="MEC0487161.1"/>
    </source>
</evidence>
<organism evidence="1 2">
    <name type="scientific">Bacillus glycinifermentans</name>
    <dbReference type="NCBI Taxonomy" id="1664069"/>
    <lineage>
        <taxon>Bacteria</taxon>
        <taxon>Bacillati</taxon>
        <taxon>Bacillota</taxon>
        <taxon>Bacilli</taxon>
        <taxon>Bacillales</taxon>
        <taxon>Bacillaceae</taxon>
        <taxon>Bacillus</taxon>
    </lineage>
</organism>
<evidence type="ECO:0000313" key="2">
    <source>
        <dbReference type="Proteomes" id="UP001341297"/>
    </source>
</evidence>
<comment type="caution">
    <text evidence="1">The sequence shown here is derived from an EMBL/GenBank/DDBJ whole genome shotgun (WGS) entry which is preliminary data.</text>
</comment>
<dbReference type="EMBL" id="JARRTL010000027">
    <property type="protein sequence ID" value="MEC0487161.1"/>
    <property type="molecule type" value="Genomic_DNA"/>
</dbReference>
<dbReference type="RefSeq" id="WP_156416025.1">
    <property type="nucleotide sequence ID" value="NZ_JARRTL010000027.1"/>
</dbReference>
<keyword evidence="2" id="KW-1185">Reference proteome</keyword>
<name>A0ABU6HAX4_9BACI</name>
<proteinExistence type="predicted"/>